<protein>
    <submittedName>
        <fullName evidence="1">Uncharacterized protein</fullName>
    </submittedName>
</protein>
<dbReference type="EMBL" id="LSDK01000086">
    <property type="protein sequence ID" value="KXB75659.1"/>
    <property type="molecule type" value="Genomic_DNA"/>
</dbReference>
<proteinExistence type="predicted"/>
<gene>
    <name evidence="1" type="ORF">HMPREF3185_01304</name>
</gene>
<accession>A0A134B6U2</accession>
<name>A0A134B6U2_9PORP</name>
<comment type="caution">
    <text evidence="1">The sequence shown here is derived from an EMBL/GenBank/DDBJ whole genome shotgun (WGS) entry which is preliminary data.</text>
</comment>
<dbReference type="Proteomes" id="UP000070224">
    <property type="component" value="Unassembled WGS sequence"/>
</dbReference>
<sequence>MSTRQVLYIALLGLGLWGCRTPRGMLQAKEGQAPITPRPLSEIQVIDHIAVRDRDGMASWEEDGHTYEADMGWVTRLSITDHLPTLSGVETLRYLDGAWASYLNERLSRVGIRIEKVILSVSNHLIVFRGYEAPSRRRIVDCLIAPHSQIRRVRVGM</sequence>
<keyword evidence="2" id="KW-1185">Reference proteome</keyword>
<dbReference type="STRING" id="322095.HMPREF3185_01304"/>
<organism evidence="1 2">
    <name type="scientific">Porphyromonas somerae</name>
    <dbReference type="NCBI Taxonomy" id="322095"/>
    <lineage>
        <taxon>Bacteria</taxon>
        <taxon>Pseudomonadati</taxon>
        <taxon>Bacteroidota</taxon>
        <taxon>Bacteroidia</taxon>
        <taxon>Bacteroidales</taxon>
        <taxon>Porphyromonadaceae</taxon>
        <taxon>Porphyromonas</taxon>
    </lineage>
</organism>
<evidence type="ECO:0000313" key="1">
    <source>
        <dbReference type="EMBL" id="KXB75659.1"/>
    </source>
</evidence>
<reference evidence="2" key="1">
    <citation type="submission" date="2016-01" db="EMBL/GenBank/DDBJ databases">
        <authorList>
            <person name="Mitreva M."/>
            <person name="Pepin K.H."/>
            <person name="Mihindukulasuriya K.A."/>
            <person name="Fulton R."/>
            <person name="Fronick C."/>
            <person name="O'Laughlin M."/>
            <person name="Miner T."/>
            <person name="Herter B."/>
            <person name="Rosa B.A."/>
            <person name="Cordes M."/>
            <person name="Tomlinson C."/>
            <person name="Wollam A."/>
            <person name="Palsikar V.B."/>
            <person name="Mardis E.R."/>
            <person name="Wilson R.K."/>
        </authorList>
    </citation>
    <scope>NUCLEOTIDE SEQUENCE [LARGE SCALE GENOMIC DNA]</scope>
    <source>
        <strain evidence="2">KA00683</strain>
    </source>
</reference>
<dbReference type="AlphaFoldDB" id="A0A134B6U2"/>
<dbReference type="PATRIC" id="fig|322095.3.peg.1289"/>
<evidence type="ECO:0000313" key="2">
    <source>
        <dbReference type="Proteomes" id="UP000070224"/>
    </source>
</evidence>